<keyword evidence="2" id="KW-1185">Reference proteome</keyword>
<organism evidence="1 2">
    <name type="scientific">Segatella sinensis</name>
    <dbReference type="NCBI Taxonomy" id="3085167"/>
    <lineage>
        <taxon>Bacteria</taxon>
        <taxon>Pseudomonadati</taxon>
        <taxon>Bacteroidota</taxon>
        <taxon>Bacteroidia</taxon>
        <taxon>Bacteroidales</taxon>
        <taxon>Prevotellaceae</taxon>
        <taxon>Segatella</taxon>
    </lineage>
</organism>
<dbReference type="EMBL" id="JBBNGE010000008">
    <property type="protein sequence ID" value="MEQ2507385.1"/>
    <property type="molecule type" value="Genomic_DNA"/>
</dbReference>
<evidence type="ECO:0000313" key="2">
    <source>
        <dbReference type="Proteomes" id="UP001465717"/>
    </source>
</evidence>
<accession>A0ABV1FW36</accession>
<reference evidence="1 2" key="1">
    <citation type="submission" date="2024-04" db="EMBL/GenBank/DDBJ databases">
        <title>Human intestinal bacterial collection.</title>
        <authorList>
            <person name="Pauvert C."/>
            <person name="Hitch T.C.A."/>
            <person name="Clavel T."/>
        </authorList>
    </citation>
    <scope>NUCLEOTIDE SEQUENCE [LARGE SCALE GENOMIC DNA]</scope>
    <source>
        <strain evidence="1 2">CLA-AA-H174</strain>
    </source>
</reference>
<sequence length="125" mass="14385">MTILDKIAEYIAGNPKRPLLIWFHSNSEIDEARRSIASIPGCATCGDNVYEKDGAVIEKKKISDSEGIRFFLFHRYFEQLKAPFLKYAIDLMNKTGLPVVYIANDYSKEEEPQLNVAAFDEWDYK</sequence>
<evidence type="ECO:0000313" key="1">
    <source>
        <dbReference type="EMBL" id="MEQ2507385.1"/>
    </source>
</evidence>
<gene>
    <name evidence="1" type="ORF">AAAT87_03700</name>
</gene>
<comment type="caution">
    <text evidence="1">The sequence shown here is derived from an EMBL/GenBank/DDBJ whole genome shotgun (WGS) entry which is preliminary data.</text>
</comment>
<name>A0ABV1FW36_9BACT</name>
<dbReference type="Proteomes" id="UP001465717">
    <property type="component" value="Unassembled WGS sequence"/>
</dbReference>
<protein>
    <submittedName>
        <fullName evidence="1">Uncharacterized protein</fullName>
    </submittedName>
</protein>
<proteinExistence type="predicted"/>
<dbReference type="RefSeq" id="WP_349225663.1">
    <property type="nucleotide sequence ID" value="NZ_JBBNFG020000004.1"/>
</dbReference>